<dbReference type="OMA" id="PYVQRHF"/>
<dbReference type="Gramene" id="Kaladp0048s0688.1.v1.1">
    <property type="protein sequence ID" value="Kaladp0048s0688.1.v1.1"/>
    <property type="gene ID" value="Kaladp0048s0688.v1.1"/>
</dbReference>
<dbReference type="GO" id="GO:0000480">
    <property type="term" value="P:endonucleolytic cleavage in 5'-ETS of tricistronic rRNA transcript (SSU-rRNA, 5.8S rRNA, LSU-rRNA)"/>
    <property type="evidence" value="ECO:0007669"/>
    <property type="project" value="TreeGrafter"/>
</dbReference>
<keyword evidence="3" id="KW-0677">Repeat</keyword>
<dbReference type="PROSITE" id="PS50294">
    <property type="entry name" value="WD_REPEATS_REGION"/>
    <property type="match status" value="10"/>
</dbReference>
<dbReference type="SMART" id="SM00320">
    <property type="entry name" value="WD40"/>
    <property type="match status" value="13"/>
</dbReference>
<evidence type="ECO:0000313" key="8">
    <source>
        <dbReference type="EnsemblPlants" id="Kaladp0048s0688.1.v1.1"/>
    </source>
</evidence>
<feature type="compositionally biased region" description="Polar residues" evidence="6">
    <location>
        <begin position="879"/>
        <end position="896"/>
    </location>
</feature>
<dbReference type="FunFam" id="2.130.10.10:FF:001711">
    <property type="entry name" value="Transducin beta-like protein 3"/>
    <property type="match status" value="1"/>
</dbReference>
<dbReference type="PROSITE" id="PS00678">
    <property type="entry name" value="WD_REPEATS_1"/>
    <property type="match status" value="5"/>
</dbReference>
<dbReference type="InterPro" id="IPR001680">
    <property type="entry name" value="WD40_rpt"/>
</dbReference>
<dbReference type="InterPro" id="IPR020472">
    <property type="entry name" value="WD40_PAC1"/>
</dbReference>
<dbReference type="Proteomes" id="UP000594263">
    <property type="component" value="Unplaced"/>
</dbReference>
<dbReference type="PROSITE" id="PS50082">
    <property type="entry name" value="WD_REPEATS_2"/>
    <property type="match status" value="10"/>
</dbReference>
<evidence type="ECO:0000256" key="1">
    <source>
        <dbReference type="ARBA" id="ARBA00004604"/>
    </source>
</evidence>
<dbReference type="PANTHER" id="PTHR19854:SF15">
    <property type="entry name" value="TRANSDUCIN BETA-LIKE PROTEIN 3"/>
    <property type="match status" value="1"/>
</dbReference>
<dbReference type="GO" id="GO:0032040">
    <property type="term" value="C:small-subunit processome"/>
    <property type="evidence" value="ECO:0007669"/>
    <property type="project" value="InterPro"/>
</dbReference>
<feature type="repeat" description="WD" evidence="5">
    <location>
        <begin position="615"/>
        <end position="646"/>
    </location>
</feature>
<feature type="repeat" description="WD" evidence="5">
    <location>
        <begin position="435"/>
        <end position="470"/>
    </location>
</feature>
<feature type="repeat" description="WD" evidence="5">
    <location>
        <begin position="98"/>
        <end position="139"/>
    </location>
</feature>
<accession>A0A7N0U0S9</accession>
<evidence type="ECO:0000256" key="2">
    <source>
        <dbReference type="ARBA" id="ARBA00022574"/>
    </source>
</evidence>
<dbReference type="GO" id="GO:0030686">
    <property type="term" value="C:90S preribosome"/>
    <property type="evidence" value="ECO:0007669"/>
    <property type="project" value="TreeGrafter"/>
</dbReference>
<dbReference type="FunFam" id="2.130.10.10:FF:000794">
    <property type="entry name" value="Transducin family protein / WD-40 repeat family protein"/>
    <property type="match status" value="1"/>
</dbReference>
<feature type="repeat" description="WD" evidence="5">
    <location>
        <begin position="56"/>
        <end position="97"/>
    </location>
</feature>
<evidence type="ECO:0000313" key="9">
    <source>
        <dbReference type="Proteomes" id="UP000594263"/>
    </source>
</evidence>
<feature type="repeat" description="WD" evidence="5">
    <location>
        <begin position="573"/>
        <end position="614"/>
    </location>
</feature>
<reference evidence="8" key="1">
    <citation type="submission" date="2021-01" db="UniProtKB">
        <authorList>
            <consortium name="EnsemblPlants"/>
        </authorList>
    </citation>
    <scope>IDENTIFICATION</scope>
</reference>
<dbReference type="GO" id="GO:0034511">
    <property type="term" value="F:U3 snoRNA binding"/>
    <property type="evidence" value="ECO:0007669"/>
    <property type="project" value="TreeGrafter"/>
</dbReference>
<dbReference type="InterPro" id="IPR013934">
    <property type="entry name" value="Utp13_C"/>
</dbReference>
<dbReference type="AlphaFoldDB" id="A0A7N0U0S9"/>
<feature type="repeat" description="WD" evidence="5">
    <location>
        <begin position="140"/>
        <end position="183"/>
    </location>
</feature>
<dbReference type="GO" id="GO:0009880">
    <property type="term" value="P:embryonic pattern specification"/>
    <property type="evidence" value="ECO:0007669"/>
    <property type="project" value="EnsemblPlants"/>
</dbReference>
<keyword evidence="2 5" id="KW-0853">WD repeat</keyword>
<protein>
    <recommendedName>
        <fullName evidence="7">U3 small nucleolar RNA-associated protein 13 C-terminal domain-containing protein</fullName>
    </recommendedName>
</protein>
<sequence length="932" mass="103457">MATLSYKKNYRCVPSLQQFYTGGPFAVSSDGSFLVCACDDAIKIVDTSNASIRSTIEGDSENVGALALTPDDKFVISASHSRQLRVWEVASLKCVRSWKGQEGPVRAMACHASGGLVATAGADRKVNVWDVEGGYCTHFFRGHGGVVSSVAFHPDPDKLLLFSGGEDGTVRVWDLATKECIISLEKHFSTVTSLAFSEDGWTLLSAGRDKVVNLWDLHDYSFKSTVPTFESLESLCVIHSASPFATCLDSHRKKNTKEPSDPVYFITVGERGIVRVWNSISPTCLFEQKSSDVTINASEDDRRGFTAATMLPFDQGLLCVTADLHFLFYSSLEYAEEMFNLELRKRLIGHNEEISDMKFLDDEEQSIVLSTNLEQISVYDLATMSCSYMLAGHTDRVLSLDTCTLSSGKSIILSGSKDNTVRLWDAESRCCIGVGVGHTEGVGAVAFSKRRKNFFVSGSRDRTLKIWNFEVLFDDAGKPTTDLRAKAVVAAHDKEINSLAVAPNDAFVCSGSQDRTASVWRLPDLVRVFVLKGHRKGVWSVEFSPVDQCVLTSSADKTIKIWNLQDGSCLKTFEGHTASVYRASYLTRGSQIISCGADGLTKLWTIKTNECIATYDQHEDRVWALAVGKTTEMLATGSNDGVIILWYDSTTSEKEEAFLKKEEEALKDQELNNAIQDANYTKAIQIAYELRKPHKLFNLFKGLCRKGVAEKAMDDALRAIGKEDFRLLFEYIRDWNTKPKLCHVAQSLLARIFTILPPTEIIEMKGISEILEGIMPHSQRHFSRVDRLVRGTYLLEYTLMGMRVMEPETDTIESKDISDSTLKLNGLQQALESSINPTSENDDNHKQNQATEQTDEKANSKRRKRKKSQSDKQGLELASDTNSDVITATNSKNVINKTAEDGKHPNVSTSTKKRKKRKSSQDVAYASVAVSL</sequence>
<feature type="repeat" description="WD" evidence="5">
    <location>
        <begin position="390"/>
        <end position="428"/>
    </location>
</feature>
<dbReference type="CDD" id="cd00200">
    <property type="entry name" value="WD40"/>
    <property type="match status" value="2"/>
</dbReference>
<dbReference type="FunFam" id="2.130.10.10:FF:002456">
    <property type="entry name" value="Transducin beta-like protein 3"/>
    <property type="match status" value="1"/>
</dbReference>
<dbReference type="GO" id="GO:0000472">
    <property type="term" value="P:endonucleolytic cleavage to generate mature 5'-end of SSU-rRNA from (SSU-rRNA, 5.8S rRNA, LSU-rRNA)"/>
    <property type="evidence" value="ECO:0007669"/>
    <property type="project" value="TreeGrafter"/>
</dbReference>
<evidence type="ECO:0000259" key="7">
    <source>
        <dbReference type="Pfam" id="PF08625"/>
    </source>
</evidence>
<feature type="repeat" description="WD" evidence="5">
    <location>
        <begin position="531"/>
        <end position="572"/>
    </location>
</feature>
<name>A0A7N0U0S9_KALFE</name>
<dbReference type="SUPFAM" id="SSF50978">
    <property type="entry name" value="WD40 repeat-like"/>
    <property type="match status" value="2"/>
</dbReference>
<feature type="region of interest" description="Disordered" evidence="6">
    <location>
        <begin position="834"/>
        <end position="932"/>
    </location>
</feature>
<proteinExistence type="predicted"/>
<dbReference type="InterPro" id="IPR036322">
    <property type="entry name" value="WD40_repeat_dom_sf"/>
</dbReference>
<dbReference type="PANTHER" id="PTHR19854">
    <property type="entry name" value="TRANSDUCIN BETA-LIKE 3"/>
    <property type="match status" value="1"/>
</dbReference>
<dbReference type="EnsemblPlants" id="Kaladp0048s0688.2.v1.1">
    <property type="protein sequence ID" value="Kaladp0048s0688.2.v1.1"/>
    <property type="gene ID" value="Kaladp0048s0688.v1.1"/>
</dbReference>
<keyword evidence="4" id="KW-0539">Nucleus</keyword>
<feature type="repeat" description="WD" evidence="5">
    <location>
        <begin position="184"/>
        <end position="225"/>
    </location>
</feature>
<evidence type="ECO:0000256" key="4">
    <source>
        <dbReference type="ARBA" id="ARBA00023242"/>
    </source>
</evidence>
<dbReference type="EnsemblPlants" id="Kaladp0048s0688.1.v1.1">
    <property type="protein sequence ID" value="Kaladp0048s0688.1.v1.1"/>
    <property type="gene ID" value="Kaladp0048s0688.v1.1"/>
</dbReference>
<evidence type="ECO:0000256" key="3">
    <source>
        <dbReference type="ARBA" id="ARBA00022737"/>
    </source>
</evidence>
<dbReference type="InterPro" id="IPR019775">
    <property type="entry name" value="WD40_repeat_CS"/>
</dbReference>
<dbReference type="Pfam" id="PF00400">
    <property type="entry name" value="WD40"/>
    <property type="match status" value="10"/>
</dbReference>
<dbReference type="Gene3D" id="2.130.10.10">
    <property type="entry name" value="YVTN repeat-like/Quinoprotein amine dehydrogenase"/>
    <property type="match status" value="4"/>
</dbReference>
<dbReference type="Pfam" id="PF08625">
    <property type="entry name" value="Utp13"/>
    <property type="match status" value="1"/>
</dbReference>
<dbReference type="InterPro" id="IPR015943">
    <property type="entry name" value="WD40/YVTN_repeat-like_dom_sf"/>
</dbReference>
<feature type="repeat" description="WD" evidence="5">
    <location>
        <begin position="489"/>
        <end position="522"/>
    </location>
</feature>
<dbReference type="PRINTS" id="PR00320">
    <property type="entry name" value="GPROTEINBRPT"/>
</dbReference>
<evidence type="ECO:0000256" key="5">
    <source>
        <dbReference type="PROSITE-ProRule" id="PRU00221"/>
    </source>
</evidence>
<keyword evidence="9" id="KW-1185">Reference proteome</keyword>
<dbReference type="GO" id="GO:0009793">
    <property type="term" value="P:embryo development ending in seed dormancy"/>
    <property type="evidence" value="ECO:0007669"/>
    <property type="project" value="EnsemblPlants"/>
</dbReference>
<dbReference type="Gramene" id="Kaladp0048s0688.2.v1.1">
    <property type="protein sequence ID" value="Kaladp0048s0688.2.v1.1"/>
    <property type="gene ID" value="Kaladp0048s0688.v1.1"/>
</dbReference>
<dbReference type="GO" id="GO:0051301">
    <property type="term" value="P:cell division"/>
    <property type="evidence" value="ECO:0007669"/>
    <property type="project" value="EnsemblPlants"/>
</dbReference>
<feature type="domain" description="U3 small nucleolar RNA-associated protein 13 C-terminal" evidence="7">
    <location>
        <begin position="668"/>
        <end position="802"/>
    </location>
</feature>
<evidence type="ECO:0000256" key="6">
    <source>
        <dbReference type="SAM" id="MobiDB-lite"/>
    </source>
</evidence>
<organism evidence="8 9">
    <name type="scientific">Kalanchoe fedtschenkoi</name>
    <name type="common">Lavender scallops</name>
    <name type="synonym">South American air plant</name>
    <dbReference type="NCBI Taxonomy" id="63787"/>
    <lineage>
        <taxon>Eukaryota</taxon>
        <taxon>Viridiplantae</taxon>
        <taxon>Streptophyta</taxon>
        <taxon>Embryophyta</taxon>
        <taxon>Tracheophyta</taxon>
        <taxon>Spermatophyta</taxon>
        <taxon>Magnoliopsida</taxon>
        <taxon>eudicotyledons</taxon>
        <taxon>Gunneridae</taxon>
        <taxon>Pentapetalae</taxon>
        <taxon>Saxifragales</taxon>
        <taxon>Crassulaceae</taxon>
        <taxon>Kalanchoe</taxon>
    </lineage>
</organism>
<comment type="subcellular location">
    <subcellularLocation>
        <location evidence="1">Nucleus</location>
        <location evidence="1">Nucleolus</location>
    </subcellularLocation>
</comment>